<evidence type="ECO:0000313" key="7">
    <source>
        <dbReference type="EMBL" id="MCV6992974.1"/>
    </source>
</evidence>
<evidence type="ECO:0000313" key="8">
    <source>
        <dbReference type="Proteomes" id="UP001207588"/>
    </source>
</evidence>
<proteinExistence type="inferred from homology"/>
<dbReference type="InterPro" id="IPR000064">
    <property type="entry name" value="NLP_P60_dom"/>
</dbReference>
<comment type="caution">
    <text evidence="7">The sequence shown here is derived from an EMBL/GenBank/DDBJ whole genome shotgun (WGS) entry which is preliminary data.</text>
</comment>
<keyword evidence="2" id="KW-0645">Protease</keyword>
<evidence type="ECO:0000256" key="1">
    <source>
        <dbReference type="ARBA" id="ARBA00007074"/>
    </source>
</evidence>
<evidence type="ECO:0000256" key="4">
    <source>
        <dbReference type="ARBA" id="ARBA00022807"/>
    </source>
</evidence>
<evidence type="ECO:0000256" key="3">
    <source>
        <dbReference type="ARBA" id="ARBA00022801"/>
    </source>
</evidence>
<protein>
    <submittedName>
        <fullName evidence="7">C40 family peptidase</fullName>
    </submittedName>
</protein>
<dbReference type="InterPro" id="IPR051794">
    <property type="entry name" value="PG_Endopeptidase_C40"/>
</dbReference>
<feature type="region of interest" description="Disordered" evidence="5">
    <location>
        <begin position="50"/>
        <end position="88"/>
    </location>
</feature>
<dbReference type="SUPFAM" id="SSF54001">
    <property type="entry name" value="Cysteine proteinases"/>
    <property type="match status" value="1"/>
</dbReference>
<feature type="domain" description="NlpC/P60" evidence="6">
    <location>
        <begin position="203"/>
        <end position="328"/>
    </location>
</feature>
<organism evidence="7 8">
    <name type="scientific">Mycobacterium bouchedurhonense</name>
    <dbReference type="NCBI Taxonomy" id="701041"/>
    <lineage>
        <taxon>Bacteria</taxon>
        <taxon>Bacillati</taxon>
        <taxon>Actinomycetota</taxon>
        <taxon>Actinomycetes</taxon>
        <taxon>Mycobacteriales</taxon>
        <taxon>Mycobacteriaceae</taxon>
        <taxon>Mycobacterium</taxon>
        <taxon>Mycobacterium avium complex (MAC)</taxon>
    </lineage>
</organism>
<comment type="similarity">
    <text evidence="1">Belongs to the peptidase C40 family.</text>
</comment>
<dbReference type="Gene3D" id="3.90.1720.10">
    <property type="entry name" value="endopeptidase domain like (from Nostoc punctiforme)"/>
    <property type="match status" value="1"/>
</dbReference>
<accession>A0AAW5SCM5</accession>
<dbReference type="AlphaFoldDB" id="A0AAW5SCM5"/>
<sequence>MAALGPQLAAPLLATALGVPAAALQGAGQLIPGLLGAILPQLAALASQLGTTAPPGTPTSRFGTGPDSLTGPLSGLAGNGQASDQARATTDAMARRAAALRDVEHRLGEVLGLSSAKTDADRAKMQAIIDDVETALMSAAVQGDTPEAQAAVLAAMRHALDQAGNVVSSAARDKLTDAQFVRDLIAQYLSAGGDINQSGFTGSGAGADAVAAARSALGLPYVWGGGGALGPTNGGFDCSGLTQYAIARATGGRVMLPRTTYDQIRCGTAVPLGALQPGDLVFSNFSAPGVPEHVQLYIGGGQVIEAPQQGQPVQISPLPSGAQARRVL</sequence>
<evidence type="ECO:0000256" key="5">
    <source>
        <dbReference type="SAM" id="MobiDB-lite"/>
    </source>
</evidence>
<reference evidence="7" key="1">
    <citation type="submission" date="2020-07" db="EMBL/GenBank/DDBJ databases">
        <authorList>
            <person name="Pettersson B.M.F."/>
            <person name="Behra P.R.K."/>
            <person name="Ramesh M."/>
            <person name="Das S."/>
            <person name="Dasgupta S."/>
            <person name="Kirsebom L.A."/>
        </authorList>
    </citation>
    <scope>NUCLEOTIDE SEQUENCE</scope>
    <source>
        <strain evidence="7">DSM 45439</strain>
    </source>
</reference>
<evidence type="ECO:0000256" key="2">
    <source>
        <dbReference type="ARBA" id="ARBA00022670"/>
    </source>
</evidence>
<dbReference type="Pfam" id="PF00877">
    <property type="entry name" value="NLPC_P60"/>
    <property type="match status" value="1"/>
</dbReference>
<name>A0AAW5SCM5_MYCBC</name>
<dbReference type="GO" id="GO:0006508">
    <property type="term" value="P:proteolysis"/>
    <property type="evidence" value="ECO:0007669"/>
    <property type="project" value="UniProtKB-KW"/>
</dbReference>
<dbReference type="InterPro" id="IPR038765">
    <property type="entry name" value="Papain-like_cys_pep_sf"/>
</dbReference>
<reference evidence="7" key="2">
    <citation type="journal article" date="2022" name="BMC Genomics">
        <title>Comparative genome analysis of mycobacteria focusing on tRNA and non-coding RNA.</title>
        <authorList>
            <person name="Behra P.R.K."/>
            <person name="Pettersson B.M.F."/>
            <person name="Ramesh M."/>
            <person name="Das S."/>
            <person name="Dasgupta S."/>
            <person name="Kirsebom L.A."/>
        </authorList>
    </citation>
    <scope>NUCLEOTIDE SEQUENCE</scope>
    <source>
        <strain evidence="7">DSM 45439</strain>
    </source>
</reference>
<dbReference type="GO" id="GO:0008234">
    <property type="term" value="F:cysteine-type peptidase activity"/>
    <property type="evidence" value="ECO:0007669"/>
    <property type="project" value="UniProtKB-KW"/>
</dbReference>
<gene>
    <name evidence="7" type="ORF">H7I91_27615</name>
</gene>
<dbReference type="Proteomes" id="UP001207588">
    <property type="component" value="Unassembled WGS sequence"/>
</dbReference>
<keyword evidence="4" id="KW-0788">Thiol protease</keyword>
<keyword evidence="3" id="KW-0378">Hydrolase</keyword>
<dbReference type="PANTHER" id="PTHR47359:SF3">
    <property type="entry name" value="NLP_P60 DOMAIN-CONTAINING PROTEIN-RELATED"/>
    <property type="match status" value="1"/>
</dbReference>
<dbReference type="PROSITE" id="PS51935">
    <property type="entry name" value="NLPC_P60"/>
    <property type="match status" value="1"/>
</dbReference>
<dbReference type="PANTHER" id="PTHR47359">
    <property type="entry name" value="PEPTIDOGLYCAN DL-ENDOPEPTIDASE CWLO"/>
    <property type="match status" value="1"/>
</dbReference>
<dbReference type="EMBL" id="JACKTG010000091">
    <property type="protein sequence ID" value="MCV6992974.1"/>
    <property type="molecule type" value="Genomic_DNA"/>
</dbReference>
<evidence type="ECO:0000259" key="6">
    <source>
        <dbReference type="PROSITE" id="PS51935"/>
    </source>
</evidence>